<evidence type="ECO:0000313" key="2">
    <source>
        <dbReference type="EMBL" id="MCD2516893.1"/>
    </source>
</evidence>
<evidence type="ECO:0000259" key="1">
    <source>
        <dbReference type="Pfam" id="PF00561"/>
    </source>
</evidence>
<sequence>MRDATLELADGRTLHFHDRGPPDGKPVFWLHGTPNIGPPPAPLFADADRLGLRWIGYDRPGYGGSSAQPGRNLASSAGDLIAIADRLGIEQFSVMGHSGGGAHALACAACLPHRVTAAISVAGLAPFGSDGLDWFAGMHPAGEAGLRAALAGRAAKLAYEKSAPEFDTTLFTDADWAALAGPWSWFDTVVGPATSSGPAGLVDDDIAYITPPGADYARIAAPVLLLHGEQDRIVPISHGEWLARQCPSAQLWRRPGNGHISILGAASDALDWLASIPHTRSA</sequence>
<keyword evidence="2" id="KW-0378">Hydrolase</keyword>
<dbReference type="PANTHER" id="PTHR43433">
    <property type="entry name" value="HYDROLASE, ALPHA/BETA FOLD FAMILY PROTEIN"/>
    <property type="match status" value="1"/>
</dbReference>
<dbReference type="Proteomes" id="UP001179361">
    <property type="component" value="Unassembled WGS sequence"/>
</dbReference>
<name>A0ABS8Q559_9BURK</name>
<dbReference type="EMBL" id="JAJNOC010000003">
    <property type="protein sequence ID" value="MCD2516893.1"/>
    <property type="molecule type" value="Genomic_DNA"/>
</dbReference>
<keyword evidence="3" id="KW-1185">Reference proteome</keyword>
<dbReference type="InterPro" id="IPR050471">
    <property type="entry name" value="AB_hydrolase"/>
</dbReference>
<dbReference type="InterPro" id="IPR029058">
    <property type="entry name" value="AB_hydrolase_fold"/>
</dbReference>
<evidence type="ECO:0000313" key="3">
    <source>
        <dbReference type="Proteomes" id="UP001179361"/>
    </source>
</evidence>
<protein>
    <submittedName>
        <fullName evidence="2">Alpha/beta hydrolase</fullName>
    </submittedName>
</protein>
<dbReference type="Gene3D" id="3.40.50.1820">
    <property type="entry name" value="alpha/beta hydrolase"/>
    <property type="match status" value="1"/>
</dbReference>
<gene>
    <name evidence="2" type="ORF">LQ564_11305</name>
</gene>
<dbReference type="GO" id="GO:0016787">
    <property type="term" value="F:hydrolase activity"/>
    <property type="evidence" value="ECO:0007669"/>
    <property type="project" value="UniProtKB-KW"/>
</dbReference>
<comment type="caution">
    <text evidence="2">The sequence shown here is derived from an EMBL/GenBank/DDBJ whole genome shotgun (WGS) entry which is preliminary data.</text>
</comment>
<dbReference type="RefSeq" id="WP_231058215.1">
    <property type="nucleotide sequence ID" value="NZ_JAJNOC010000003.1"/>
</dbReference>
<dbReference type="SUPFAM" id="SSF53474">
    <property type="entry name" value="alpha/beta-Hydrolases"/>
    <property type="match status" value="1"/>
</dbReference>
<dbReference type="InterPro" id="IPR000073">
    <property type="entry name" value="AB_hydrolase_1"/>
</dbReference>
<feature type="domain" description="AB hydrolase-1" evidence="1">
    <location>
        <begin position="26"/>
        <end position="263"/>
    </location>
</feature>
<reference evidence="2" key="1">
    <citation type="submission" date="2021-11" db="EMBL/GenBank/DDBJ databases">
        <title>The complete genome of Massilia sp sp. G4R7.</title>
        <authorList>
            <person name="Liu L."/>
            <person name="Yue J."/>
            <person name="Yuan J."/>
            <person name="Yang F."/>
            <person name="Li L."/>
        </authorList>
    </citation>
    <scope>NUCLEOTIDE SEQUENCE</scope>
    <source>
        <strain evidence="2">G4R7</strain>
    </source>
</reference>
<dbReference type="PANTHER" id="PTHR43433:SF5">
    <property type="entry name" value="AB HYDROLASE-1 DOMAIN-CONTAINING PROTEIN"/>
    <property type="match status" value="1"/>
</dbReference>
<organism evidence="2 3">
    <name type="scientific">Massilia phyllostachyos</name>
    <dbReference type="NCBI Taxonomy" id="2898585"/>
    <lineage>
        <taxon>Bacteria</taxon>
        <taxon>Pseudomonadati</taxon>
        <taxon>Pseudomonadota</taxon>
        <taxon>Betaproteobacteria</taxon>
        <taxon>Burkholderiales</taxon>
        <taxon>Oxalobacteraceae</taxon>
        <taxon>Telluria group</taxon>
        <taxon>Massilia</taxon>
    </lineage>
</organism>
<proteinExistence type="predicted"/>
<dbReference type="PRINTS" id="PR00111">
    <property type="entry name" value="ABHYDROLASE"/>
</dbReference>
<dbReference type="Pfam" id="PF00561">
    <property type="entry name" value="Abhydrolase_1"/>
    <property type="match status" value="1"/>
</dbReference>
<accession>A0ABS8Q559</accession>